<feature type="domain" description="F-box" evidence="1">
    <location>
        <begin position="1"/>
        <end position="44"/>
    </location>
</feature>
<evidence type="ECO:0000313" key="2">
    <source>
        <dbReference type="EMBL" id="RKP19064.1"/>
    </source>
</evidence>
<dbReference type="Pfam" id="PF12937">
    <property type="entry name" value="F-box-like"/>
    <property type="match status" value="1"/>
</dbReference>
<dbReference type="InterPro" id="IPR001810">
    <property type="entry name" value="F-box_dom"/>
</dbReference>
<dbReference type="SMART" id="SM00367">
    <property type="entry name" value="LRR_CC"/>
    <property type="match status" value="6"/>
</dbReference>
<dbReference type="PANTHER" id="PTHR13318">
    <property type="entry name" value="PARTNER OF PAIRED, ISOFORM B-RELATED"/>
    <property type="match status" value="1"/>
</dbReference>
<name>A0A4P9YI58_ROZAC</name>
<dbReference type="InterPro" id="IPR032675">
    <property type="entry name" value="LRR_dom_sf"/>
</dbReference>
<dbReference type="AlphaFoldDB" id="A0A4P9YI58"/>
<dbReference type="InterPro" id="IPR006553">
    <property type="entry name" value="Leu-rich_rpt_Cys-con_subtyp"/>
</dbReference>
<dbReference type="GO" id="GO:0019005">
    <property type="term" value="C:SCF ubiquitin ligase complex"/>
    <property type="evidence" value="ECO:0007669"/>
    <property type="project" value="TreeGrafter"/>
</dbReference>
<accession>A0A4P9YI58</accession>
<protein>
    <submittedName>
        <fullName evidence="2">RNI-like protein</fullName>
    </submittedName>
</protein>
<proteinExistence type="predicted"/>
<dbReference type="EMBL" id="ML005305">
    <property type="protein sequence ID" value="RKP19064.1"/>
    <property type="molecule type" value="Genomic_DNA"/>
</dbReference>
<dbReference type="InterPro" id="IPR036047">
    <property type="entry name" value="F-box-like_dom_sf"/>
</dbReference>
<evidence type="ECO:0000313" key="3">
    <source>
        <dbReference type="Proteomes" id="UP000281549"/>
    </source>
</evidence>
<reference evidence="3" key="1">
    <citation type="journal article" date="2018" name="Nat. Microbiol.">
        <title>Leveraging single-cell genomics to expand the fungal tree of life.</title>
        <authorList>
            <person name="Ahrendt S.R."/>
            <person name="Quandt C.A."/>
            <person name="Ciobanu D."/>
            <person name="Clum A."/>
            <person name="Salamov A."/>
            <person name="Andreopoulos B."/>
            <person name="Cheng J.F."/>
            <person name="Woyke T."/>
            <person name="Pelin A."/>
            <person name="Henrissat B."/>
            <person name="Reynolds N.K."/>
            <person name="Benny G.L."/>
            <person name="Smith M.E."/>
            <person name="James T.Y."/>
            <person name="Grigoriev I.V."/>
        </authorList>
    </citation>
    <scope>NUCLEOTIDE SEQUENCE [LARGE SCALE GENOMIC DNA]</scope>
    <source>
        <strain evidence="3">CSF55</strain>
    </source>
</reference>
<dbReference type="Proteomes" id="UP000281549">
    <property type="component" value="Unassembled WGS sequence"/>
</dbReference>
<dbReference type="PROSITE" id="PS50181">
    <property type="entry name" value="FBOX"/>
    <property type="match status" value="1"/>
</dbReference>
<evidence type="ECO:0000259" key="1">
    <source>
        <dbReference type="PROSITE" id="PS50181"/>
    </source>
</evidence>
<gene>
    <name evidence="2" type="ORF">ROZALSC1DRAFT_29308</name>
</gene>
<dbReference type="GO" id="GO:0031146">
    <property type="term" value="P:SCF-dependent proteasomal ubiquitin-dependent protein catabolic process"/>
    <property type="evidence" value="ECO:0007669"/>
    <property type="project" value="TreeGrafter"/>
</dbReference>
<organism evidence="2 3">
    <name type="scientific">Rozella allomycis (strain CSF55)</name>
    <dbReference type="NCBI Taxonomy" id="988480"/>
    <lineage>
        <taxon>Eukaryota</taxon>
        <taxon>Fungi</taxon>
        <taxon>Fungi incertae sedis</taxon>
        <taxon>Cryptomycota</taxon>
        <taxon>Cryptomycota incertae sedis</taxon>
        <taxon>Rozella</taxon>
    </lineage>
</organism>
<dbReference type="SUPFAM" id="SSF81383">
    <property type="entry name" value="F-box domain"/>
    <property type="match status" value="1"/>
</dbReference>
<dbReference type="SUPFAM" id="SSF52047">
    <property type="entry name" value="RNI-like"/>
    <property type="match status" value="1"/>
</dbReference>
<dbReference type="Gene3D" id="3.80.10.10">
    <property type="entry name" value="Ribonuclease Inhibitor"/>
    <property type="match status" value="1"/>
</dbReference>
<dbReference type="SMART" id="SM00256">
    <property type="entry name" value="FBOX"/>
    <property type="match status" value="1"/>
</dbReference>
<sequence>MNYLPLDIQLHILSFLPKPSLIRLMLTSEKMRKVCLDNFLWKEISLHYKEDDIVKVFINEVLPVVNSNVEKVYFGSFFMGDLNMIFHYHLMNLKSLILCNAASMGRPELEQICFLKKLITLVLIDCPNITDRFLELMSKNLKHLEVIKIITCSSHVTDKGIIALCTSNSNLKELALRGFQRLTSTCFERISSTCQGLRKLSCEGCFKAEWEGFLSILINCPDLEELDLSYCLEIDDRLFHFERCNLRILSLRGCGKLSIPLGDVICPTRFPLLSYLNVSECPLMHLSESSLKIIIELFGNKLCIVS</sequence>